<organism evidence="1 2">
    <name type="scientific">Rhodoferax aquaticus</name>
    <dbReference type="NCBI Taxonomy" id="2527691"/>
    <lineage>
        <taxon>Bacteria</taxon>
        <taxon>Pseudomonadati</taxon>
        <taxon>Pseudomonadota</taxon>
        <taxon>Betaproteobacteria</taxon>
        <taxon>Burkholderiales</taxon>
        <taxon>Comamonadaceae</taxon>
        <taxon>Rhodoferax</taxon>
    </lineage>
</organism>
<proteinExistence type="predicted"/>
<dbReference type="EMBL" id="CP036282">
    <property type="protein sequence ID" value="QDL54897.1"/>
    <property type="molecule type" value="Genomic_DNA"/>
</dbReference>
<dbReference type="AlphaFoldDB" id="A0A515EQG6"/>
<reference evidence="2" key="1">
    <citation type="submission" date="2019-02" db="EMBL/GenBank/DDBJ databases">
        <title>Complete genome sequence of Rhodoferax sp. Gr-4.</title>
        <authorList>
            <person name="Jin L."/>
        </authorList>
    </citation>
    <scope>NUCLEOTIDE SEQUENCE [LARGE SCALE GENOMIC DNA]</scope>
    <source>
        <strain evidence="2">Gr-4</strain>
    </source>
</reference>
<accession>A0A515EQG6</accession>
<evidence type="ECO:0000313" key="2">
    <source>
        <dbReference type="Proteomes" id="UP000317365"/>
    </source>
</evidence>
<sequence length="116" mass="12889">MKTHDLCQSLLKDACEDNISFYRGLIEKEPLDAVKDEHWRKVIALARTLTPEQRETLLQFARQSAIDAISTICGAIDGSTQLGGEFLSLSLVDGDGQQHTGALQDEFLSLVERREA</sequence>
<evidence type="ECO:0000313" key="1">
    <source>
        <dbReference type="EMBL" id="QDL54897.1"/>
    </source>
</evidence>
<name>A0A515EQG6_9BURK</name>
<reference evidence="2" key="2">
    <citation type="journal article" date="2020" name="Int. J. Syst. Evol. Microbiol.">
        <title>Genomic insights into a novel species Rhodoferax aquaticus sp. nov., isolated from freshwater.</title>
        <authorList>
            <person name="Li T."/>
            <person name="Zhuo Y."/>
            <person name="Jin C.Z."/>
            <person name="Wu X."/>
            <person name="Ko S.R."/>
            <person name="Jin F.J."/>
            <person name="Ahn C.Y."/>
            <person name="Oh H.M."/>
            <person name="Lee H.G."/>
            <person name="Jin L."/>
        </authorList>
    </citation>
    <scope>NUCLEOTIDE SEQUENCE [LARGE SCALE GENOMIC DNA]</scope>
    <source>
        <strain evidence="2">Gr-4</strain>
    </source>
</reference>
<gene>
    <name evidence="1" type="ORF">EXZ61_12395</name>
</gene>
<dbReference type="Proteomes" id="UP000317365">
    <property type="component" value="Chromosome"/>
</dbReference>
<dbReference type="RefSeq" id="WP_142812057.1">
    <property type="nucleotide sequence ID" value="NZ_CP036282.1"/>
</dbReference>
<keyword evidence="2" id="KW-1185">Reference proteome</keyword>
<protein>
    <submittedName>
        <fullName evidence="1">Uncharacterized protein</fullName>
    </submittedName>
</protein>
<dbReference type="KEGG" id="rhg:EXZ61_12395"/>